<feature type="region of interest" description="Disordered" evidence="2">
    <location>
        <begin position="216"/>
        <end position="275"/>
    </location>
</feature>
<sequence length="275" mass="29067">MPLSAPPDEGVELLDGRLRASVSQGLAPLGRGLRSLGISPNVLTASGLFISTITAWLIAVGELRWGVLGIALSGLVDLLDGSVARTGGTASPRGSFFDSVADRVSDGLVLGGVAWYLAGESAHAPMLAFAAMALSMLISYERAKAEALGFNAQGGLMERAERMILLGFALFFNMLVPALWIMIVLTAVTAVQRFIKVWVQASGAKAELRESVRHRRLARRAGTRSASSTSGSSRTSRLSGSTGEDGPGISTWWGSRRPAAGSMTRRRSVARRSRP</sequence>
<dbReference type="PROSITE" id="PS00379">
    <property type="entry name" value="CDP_ALCOHOL_P_TRANSF"/>
    <property type="match status" value="1"/>
</dbReference>
<name>A0A6J6L7B5_9ZZZZ</name>
<feature type="transmembrane region" description="Helical" evidence="3">
    <location>
        <begin position="41"/>
        <end position="59"/>
    </location>
</feature>
<dbReference type="InterPro" id="IPR043130">
    <property type="entry name" value="CDP-OH_PTrfase_TM_dom"/>
</dbReference>
<dbReference type="Pfam" id="PF01066">
    <property type="entry name" value="CDP-OH_P_transf"/>
    <property type="match status" value="1"/>
</dbReference>
<dbReference type="GO" id="GO:0008654">
    <property type="term" value="P:phospholipid biosynthetic process"/>
    <property type="evidence" value="ECO:0007669"/>
    <property type="project" value="InterPro"/>
</dbReference>
<dbReference type="Gene3D" id="1.20.120.1760">
    <property type="match status" value="1"/>
</dbReference>
<keyword evidence="1" id="KW-0808">Transferase</keyword>
<keyword evidence="3" id="KW-1133">Transmembrane helix</keyword>
<feature type="compositionally biased region" description="Basic residues" evidence="2">
    <location>
        <begin position="264"/>
        <end position="275"/>
    </location>
</feature>
<evidence type="ECO:0000256" key="1">
    <source>
        <dbReference type="ARBA" id="ARBA00022679"/>
    </source>
</evidence>
<reference evidence="4" key="1">
    <citation type="submission" date="2020-05" db="EMBL/GenBank/DDBJ databases">
        <authorList>
            <person name="Chiriac C."/>
            <person name="Salcher M."/>
            <person name="Ghai R."/>
            <person name="Kavagutti S V."/>
        </authorList>
    </citation>
    <scope>NUCLEOTIDE SEQUENCE</scope>
</reference>
<dbReference type="GO" id="GO:0016020">
    <property type="term" value="C:membrane"/>
    <property type="evidence" value="ECO:0007669"/>
    <property type="project" value="InterPro"/>
</dbReference>
<dbReference type="EMBL" id="CAEZWM010000072">
    <property type="protein sequence ID" value="CAB4656504.1"/>
    <property type="molecule type" value="Genomic_DNA"/>
</dbReference>
<proteinExistence type="predicted"/>
<gene>
    <name evidence="4" type="ORF">UFOPK2242_00709</name>
</gene>
<evidence type="ECO:0000256" key="3">
    <source>
        <dbReference type="SAM" id="Phobius"/>
    </source>
</evidence>
<dbReference type="GO" id="GO:0016780">
    <property type="term" value="F:phosphotransferase activity, for other substituted phosphate groups"/>
    <property type="evidence" value="ECO:0007669"/>
    <property type="project" value="InterPro"/>
</dbReference>
<evidence type="ECO:0000313" key="4">
    <source>
        <dbReference type="EMBL" id="CAB4656504.1"/>
    </source>
</evidence>
<dbReference type="InterPro" id="IPR048254">
    <property type="entry name" value="CDP_ALCOHOL_P_TRANSF_CS"/>
</dbReference>
<dbReference type="InterPro" id="IPR000462">
    <property type="entry name" value="CDP-OH_P_trans"/>
</dbReference>
<feature type="compositionally biased region" description="Low complexity" evidence="2">
    <location>
        <begin position="223"/>
        <end position="242"/>
    </location>
</feature>
<accession>A0A6J6L7B5</accession>
<keyword evidence="3" id="KW-0812">Transmembrane</keyword>
<feature type="transmembrane region" description="Helical" evidence="3">
    <location>
        <begin position="164"/>
        <end position="188"/>
    </location>
</feature>
<dbReference type="AlphaFoldDB" id="A0A6J6L7B5"/>
<keyword evidence="3" id="KW-0472">Membrane</keyword>
<organism evidence="4">
    <name type="scientific">freshwater metagenome</name>
    <dbReference type="NCBI Taxonomy" id="449393"/>
    <lineage>
        <taxon>unclassified sequences</taxon>
        <taxon>metagenomes</taxon>
        <taxon>ecological metagenomes</taxon>
    </lineage>
</organism>
<evidence type="ECO:0000256" key="2">
    <source>
        <dbReference type="SAM" id="MobiDB-lite"/>
    </source>
</evidence>
<protein>
    <submittedName>
        <fullName evidence="4">Unannotated protein</fullName>
    </submittedName>
</protein>